<accession>A0A0K8MIY1</accession>
<organism evidence="2 3">
    <name type="scientific">Fructobacillus ficulneus</name>
    <dbReference type="NCBI Taxonomy" id="157463"/>
    <lineage>
        <taxon>Bacteria</taxon>
        <taxon>Bacillati</taxon>
        <taxon>Bacillota</taxon>
        <taxon>Bacilli</taxon>
        <taxon>Lactobacillales</taxon>
        <taxon>Lactobacillaceae</taxon>
        <taxon>Fructobacillus</taxon>
    </lineage>
</organism>
<sequence length="178" mass="19390">MKNKVGIGIITLLLVMGVTTAALKARSHEGTKQSKTVSNSPAKIQRLNIEQIQKGNFSTANGTWRNQEGDTVTISKTGIVHLTRAGQTTISRLYAQQSQVPTGYQTQTQTDDGAIQVVMGPKDLPRVANQSLLTQAVFLPKGGDGFNYGVDRVADRLDLDVNDGTKIFTRVWKKVSVY</sequence>
<gene>
    <name evidence="2" type="ORF">FFIC_285150</name>
</gene>
<keyword evidence="3" id="KW-1185">Reference proteome</keyword>
<evidence type="ECO:0000313" key="2">
    <source>
        <dbReference type="EMBL" id="GAP00496.1"/>
    </source>
</evidence>
<evidence type="ECO:0000313" key="3">
    <source>
        <dbReference type="Proteomes" id="UP000253891"/>
    </source>
</evidence>
<dbReference type="EMBL" id="DF968005">
    <property type="protein sequence ID" value="GAP00496.1"/>
    <property type="molecule type" value="Genomic_DNA"/>
</dbReference>
<protein>
    <recommendedName>
        <fullName evidence="1">DUF6287 domain-containing protein</fullName>
    </recommendedName>
</protein>
<name>A0A0K8MIY1_9LACO</name>
<dbReference type="OrthoDB" id="2136578at2"/>
<feature type="domain" description="DUF6287" evidence="1">
    <location>
        <begin position="47"/>
        <end position="78"/>
    </location>
</feature>
<dbReference type="Proteomes" id="UP000253891">
    <property type="component" value="Unassembled WGS sequence"/>
</dbReference>
<evidence type="ECO:0000259" key="1">
    <source>
        <dbReference type="Pfam" id="PF19804"/>
    </source>
</evidence>
<dbReference type="InterPro" id="IPR046254">
    <property type="entry name" value="DUF6287"/>
</dbReference>
<reference evidence="2 3" key="1">
    <citation type="journal article" date="2015" name="BMC Genomics">
        <title>Comparative genomics of Fructobacillus spp. and Leuconostoc spp. reveals niche-specific evolution of Fructobacillus spp.</title>
        <authorList>
            <person name="Endo A."/>
            <person name="Tanizawa Y."/>
            <person name="Tanaka N."/>
            <person name="Maeno S."/>
            <person name="Kumar H."/>
            <person name="Shiwa Y."/>
            <person name="Okada S."/>
            <person name="Yoshikawa H."/>
            <person name="Dicks L."/>
            <person name="Nakagawa J."/>
            <person name="Arita M."/>
        </authorList>
    </citation>
    <scope>NUCLEOTIDE SEQUENCE [LARGE SCALE GENOMIC DNA]</scope>
    <source>
        <strain evidence="2 3">JCM 12225</strain>
    </source>
</reference>
<dbReference type="AlphaFoldDB" id="A0A0K8MIY1"/>
<dbReference type="Pfam" id="PF19804">
    <property type="entry name" value="DUF6287"/>
    <property type="match status" value="1"/>
</dbReference>
<proteinExistence type="predicted"/>
<dbReference type="RefSeq" id="WP_061993782.1">
    <property type="nucleotide sequence ID" value="NZ_DF968005.1"/>
</dbReference>